<keyword evidence="2" id="KW-1185">Reference proteome</keyword>
<reference evidence="2" key="1">
    <citation type="submission" date="2017-11" db="EMBL/GenBank/DDBJ databases">
        <authorList>
            <person name="Zhu W."/>
        </authorList>
    </citation>
    <scope>NUCLEOTIDE SEQUENCE [LARGE SCALE GENOMIC DNA]</scope>
    <source>
        <strain evidence="2">CAU 1051</strain>
    </source>
</reference>
<dbReference type="Proteomes" id="UP000256520">
    <property type="component" value="Unassembled WGS sequence"/>
</dbReference>
<dbReference type="EMBL" id="PIOD01000011">
    <property type="protein sequence ID" value="RDW17783.1"/>
    <property type="molecule type" value="Genomic_DNA"/>
</dbReference>
<dbReference type="InterPro" id="IPR025619">
    <property type="entry name" value="YlzJ"/>
</dbReference>
<dbReference type="OrthoDB" id="1683573at2"/>
<protein>
    <submittedName>
        <fullName evidence="1">Uncharacterized protein</fullName>
    </submittedName>
</protein>
<proteinExistence type="predicted"/>
<accession>A0A3D8PNV0</accession>
<dbReference type="RefSeq" id="WP_115749850.1">
    <property type="nucleotide sequence ID" value="NZ_PIOD01000011.1"/>
</dbReference>
<evidence type="ECO:0000313" key="1">
    <source>
        <dbReference type="EMBL" id="RDW17783.1"/>
    </source>
</evidence>
<sequence length="68" mass="7711">MILYTPVAITDIYPNTSDLFENRTFIEHEGKLIAVDKNTDGSYKLIQLLSTDPQDFLNDNYCPGTVIN</sequence>
<dbReference type="AlphaFoldDB" id="A0A3D8PNV0"/>
<gene>
    <name evidence="1" type="ORF">CWR45_10645</name>
</gene>
<evidence type="ECO:0000313" key="2">
    <source>
        <dbReference type="Proteomes" id="UP000256520"/>
    </source>
</evidence>
<dbReference type="Pfam" id="PF14035">
    <property type="entry name" value="YlzJ"/>
    <property type="match status" value="1"/>
</dbReference>
<name>A0A3D8PNV0_9BACI</name>
<comment type="caution">
    <text evidence="1">The sequence shown here is derived from an EMBL/GenBank/DDBJ whole genome shotgun (WGS) entry which is preliminary data.</text>
</comment>
<organism evidence="1 2">
    <name type="scientific">Oceanobacillus chungangensis</name>
    <dbReference type="NCBI Taxonomy" id="1229152"/>
    <lineage>
        <taxon>Bacteria</taxon>
        <taxon>Bacillati</taxon>
        <taxon>Bacillota</taxon>
        <taxon>Bacilli</taxon>
        <taxon>Bacillales</taxon>
        <taxon>Bacillaceae</taxon>
        <taxon>Oceanobacillus</taxon>
    </lineage>
</organism>